<dbReference type="PANTHER" id="PTHR46577">
    <property type="entry name" value="HTH-TYPE TRANSCRIPTIONAL REGULATORY PROTEIN GABR"/>
    <property type="match status" value="1"/>
</dbReference>
<comment type="similarity">
    <text evidence="1">In the C-terminal section; belongs to the class-I pyridoxal-phosphate-dependent aminotransferase family.</text>
</comment>
<dbReference type="InterPro" id="IPR051446">
    <property type="entry name" value="HTH_trans_reg/aminotransferase"/>
</dbReference>
<dbReference type="Pfam" id="PF00155">
    <property type="entry name" value="Aminotran_1_2"/>
    <property type="match status" value="1"/>
</dbReference>
<keyword evidence="8" id="KW-1185">Reference proteome</keyword>
<dbReference type="Gene3D" id="1.10.10.10">
    <property type="entry name" value="Winged helix-like DNA-binding domain superfamily/Winged helix DNA-binding domain"/>
    <property type="match status" value="1"/>
</dbReference>
<dbReference type="STRING" id="709839.TSA66_21705"/>
<accession>A0A0C1YQF7</accession>
<evidence type="ECO:0000256" key="4">
    <source>
        <dbReference type="ARBA" id="ARBA00023125"/>
    </source>
</evidence>
<dbReference type="PROSITE" id="PS50949">
    <property type="entry name" value="HTH_GNTR"/>
    <property type="match status" value="1"/>
</dbReference>
<dbReference type="RefSeq" id="WP_040041481.1">
    <property type="nucleotide sequence ID" value="NZ_JWJG01000028.1"/>
</dbReference>
<dbReference type="Gene3D" id="3.90.1150.10">
    <property type="entry name" value="Aspartate Aminotransferase, domain 1"/>
    <property type="match status" value="1"/>
</dbReference>
<comment type="caution">
    <text evidence="7">The sequence shown here is derived from an EMBL/GenBank/DDBJ whole genome shotgun (WGS) entry which is preliminary data.</text>
</comment>
<dbReference type="InterPro" id="IPR036390">
    <property type="entry name" value="WH_DNA-bd_sf"/>
</dbReference>
<feature type="domain" description="HTH gntR-type" evidence="6">
    <location>
        <begin position="10"/>
        <end position="78"/>
    </location>
</feature>
<dbReference type="InterPro" id="IPR015422">
    <property type="entry name" value="PyrdxlP-dep_Trfase_small"/>
</dbReference>
<dbReference type="InterPro" id="IPR004839">
    <property type="entry name" value="Aminotransferase_I/II_large"/>
</dbReference>
<dbReference type="Proteomes" id="UP000031572">
    <property type="component" value="Unassembled WGS sequence"/>
</dbReference>
<evidence type="ECO:0000259" key="6">
    <source>
        <dbReference type="PROSITE" id="PS50949"/>
    </source>
</evidence>
<dbReference type="OrthoDB" id="9804020at2"/>
<evidence type="ECO:0000256" key="3">
    <source>
        <dbReference type="ARBA" id="ARBA00023015"/>
    </source>
</evidence>
<organism evidence="7 8">
    <name type="scientific">Noviherbaspirillum autotrophicum</name>
    <dbReference type="NCBI Taxonomy" id="709839"/>
    <lineage>
        <taxon>Bacteria</taxon>
        <taxon>Pseudomonadati</taxon>
        <taxon>Pseudomonadota</taxon>
        <taxon>Betaproteobacteria</taxon>
        <taxon>Burkholderiales</taxon>
        <taxon>Oxalobacteraceae</taxon>
        <taxon>Noviherbaspirillum</taxon>
    </lineage>
</organism>
<dbReference type="GO" id="GO:0003700">
    <property type="term" value="F:DNA-binding transcription factor activity"/>
    <property type="evidence" value="ECO:0007669"/>
    <property type="project" value="InterPro"/>
</dbReference>
<reference evidence="7 8" key="1">
    <citation type="submission" date="2014-12" db="EMBL/GenBank/DDBJ databases">
        <title>Denitrispirillum autotrophicum gen. nov., sp. nov., Denitrifying, Facultatively Autotrophic Bacteria Isolated from Rice Paddy Soil.</title>
        <authorList>
            <person name="Ishii S."/>
            <person name="Ashida N."/>
            <person name="Ohno H."/>
            <person name="Otsuka S."/>
            <person name="Yokota A."/>
            <person name="Senoo K."/>
        </authorList>
    </citation>
    <scope>NUCLEOTIDE SEQUENCE [LARGE SCALE GENOMIC DNA]</scope>
    <source>
        <strain evidence="7 8">TSA66</strain>
    </source>
</reference>
<evidence type="ECO:0000256" key="1">
    <source>
        <dbReference type="ARBA" id="ARBA00005384"/>
    </source>
</evidence>
<protein>
    <submittedName>
        <fullName evidence="7">GntR family transcriptional regulator</fullName>
    </submittedName>
</protein>
<dbReference type="Gene3D" id="3.40.640.10">
    <property type="entry name" value="Type I PLP-dependent aspartate aminotransferase-like (Major domain)"/>
    <property type="match status" value="1"/>
</dbReference>
<dbReference type="InterPro" id="IPR036388">
    <property type="entry name" value="WH-like_DNA-bd_sf"/>
</dbReference>
<name>A0A0C1YQF7_9BURK</name>
<dbReference type="CDD" id="cd00609">
    <property type="entry name" value="AAT_like"/>
    <property type="match status" value="1"/>
</dbReference>
<dbReference type="PANTHER" id="PTHR46577:SF2">
    <property type="entry name" value="TRANSCRIPTIONAL REGULATORY PROTEIN"/>
    <property type="match status" value="1"/>
</dbReference>
<dbReference type="SMART" id="SM00345">
    <property type="entry name" value="HTH_GNTR"/>
    <property type="match status" value="1"/>
</dbReference>
<dbReference type="InterPro" id="IPR015421">
    <property type="entry name" value="PyrdxlP-dep_Trfase_major"/>
</dbReference>
<keyword evidence="3" id="KW-0805">Transcription regulation</keyword>
<dbReference type="SUPFAM" id="SSF46785">
    <property type="entry name" value="Winged helix' DNA-binding domain"/>
    <property type="match status" value="1"/>
</dbReference>
<dbReference type="InterPro" id="IPR015424">
    <property type="entry name" value="PyrdxlP-dep_Trfase"/>
</dbReference>
<dbReference type="Pfam" id="PF00392">
    <property type="entry name" value="GntR"/>
    <property type="match status" value="1"/>
</dbReference>
<evidence type="ECO:0000313" key="8">
    <source>
        <dbReference type="Proteomes" id="UP000031572"/>
    </source>
</evidence>
<keyword evidence="5" id="KW-0804">Transcription</keyword>
<evidence type="ECO:0000313" key="7">
    <source>
        <dbReference type="EMBL" id="KIF82847.1"/>
    </source>
</evidence>
<dbReference type="EMBL" id="JWJG01000028">
    <property type="protein sequence ID" value="KIF82847.1"/>
    <property type="molecule type" value="Genomic_DNA"/>
</dbReference>
<dbReference type="GO" id="GO:0003677">
    <property type="term" value="F:DNA binding"/>
    <property type="evidence" value="ECO:0007669"/>
    <property type="project" value="UniProtKB-KW"/>
</dbReference>
<keyword evidence="4" id="KW-0238">DNA-binding</keyword>
<keyword evidence="2" id="KW-0663">Pyridoxal phosphate</keyword>
<evidence type="ECO:0000256" key="5">
    <source>
        <dbReference type="ARBA" id="ARBA00023163"/>
    </source>
</evidence>
<evidence type="ECO:0000256" key="2">
    <source>
        <dbReference type="ARBA" id="ARBA00022898"/>
    </source>
</evidence>
<gene>
    <name evidence="7" type="ORF">TSA66_21705</name>
</gene>
<dbReference type="CDD" id="cd07377">
    <property type="entry name" value="WHTH_GntR"/>
    <property type="match status" value="1"/>
</dbReference>
<dbReference type="AlphaFoldDB" id="A0A0C1YQF7"/>
<dbReference type="GO" id="GO:0030170">
    <property type="term" value="F:pyridoxal phosphate binding"/>
    <property type="evidence" value="ECO:0007669"/>
    <property type="project" value="InterPro"/>
</dbReference>
<dbReference type="SUPFAM" id="SSF53383">
    <property type="entry name" value="PLP-dependent transferases"/>
    <property type="match status" value="1"/>
</dbReference>
<dbReference type="InterPro" id="IPR000524">
    <property type="entry name" value="Tscrpt_reg_HTH_GntR"/>
</dbReference>
<sequence>MFAINPDSVTPLVTQIVEGMKELIANQKLRAGAKVPSIRQFADAQKVSASTVVEAYDRLVAEGYLVARQSSGFYVRYMSRGLYREEQQSLRNIRFDPLWFVRRVWESGSAEVTPGYGWVPDEWLDADLIRRTMRNLANKPSAQGSGYGHPKGLTALRLKVCDWLTEREIAAAPDQVLLTTGASHALELVSQYLLRPGDAVLVDEPGYSVMMSNLRARGARLIGVPWTATGPDLAALERLAAEHAPRAFFTNPRLHNPTGASYSPGAAHRVLQLADRFDFIIVEDDVSADLDVDTRRSLACLDQLNRVIYLTSFSKSISPRLRTGFIAADPDAIEDLTQIKMMTGLTSSEITERLTLEILNEGRHRKQIKSLKDKLAQAQDRVCRQLIQSGLQLFAEAQSGLFVWARHPAFADSSLLCNEALDANLLLAPGHLFMEGGQSSPWMRFNVGFSDRPELFEFLQKQEDA</sequence>
<proteinExistence type="inferred from homology"/>